<dbReference type="PANTHER" id="PTHR12162:SF0">
    <property type="entry name" value="NIBRIN"/>
    <property type="match status" value="1"/>
</dbReference>
<comment type="caution">
    <text evidence="10">The sequence shown here is derived from an EMBL/GenBank/DDBJ whole genome shotgun (WGS) entry which is preliminary data.</text>
</comment>
<feature type="region of interest" description="Disordered" evidence="8">
    <location>
        <begin position="616"/>
        <end position="643"/>
    </location>
</feature>
<dbReference type="InterPro" id="IPR040227">
    <property type="entry name" value="Nibrin-rel"/>
</dbReference>
<evidence type="ECO:0000256" key="5">
    <source>
        <dbReference type="ARBA" id="ARBA00023204"/>
    </source>
</evidence>
<dbReference type="RefSeq" id="XP_070919076.1">
    <property type="nucleotide sequence ID" value="XM_071062975.1"/>
</dbReference>
<dbReference type="Pfam" id="PF16508">
    <property type="entry name" value="NIBRIN_BRCT_II"/>
    <property type="match status" value="1"/>
</dbReference>
<keyword evidence="6" id="KW-0539">Nucleus</keyword>
<comment type="similarity">
    <text evidence="7">Belongs to the Nibrin family.</text>
</comment>
<comment type="subcellular location">
    <subcellularLocation>
        <location evidence="2">Chromosome</location>
    </subcellularLocation>
    <subcellularLocation>
        <location evidence="1">Nucleus</location>
    </subcellularLocation>
</comment>
<dbReference type="InterPro" id="IPR032429">
    <property type="entry name" value="Nibrin_BRCT2"/>
</dbReference>
<feature type="compositionally biased region" description="Low complexity" evidence="8">
    <location>
        <begin position="777"/>
        <end position="803"/>
    </location>
</feature>
<accession>A0ABQ0GHW0</accession>
<dbReference type="EMBL" id="BAAFSV010000004">
    <property type="protein sequence ID" value="GAB1317345.1"/>
    <property type="molecule type" value="Genomic_DNA"/>
</dbReference>
<feature type="region of interest" description="Disordered" evidence="8">
    <location>
        <begin position="362"/>
        <end position="569"/>
    </location>
</feature>
<evidence type="ECO:0000313" key="11">
    <source>
        <dbReference type="Proteomes" id="UP001628179"/>
    </source>
</evidence>
<evidence type="ECO:0000256" key="7">
    <source>
        <dbReference type="ARBA" id="ARBA00044757"/>
    </source>
</evidence>
<feature type="compositionally biased region" description="Basic and acidic residues" evidence="8">
    <location>
        <begin position="218"/>
        <end position="237"/>
    </location>
</feature>
<sequence length="857" mass="95546">MWLLESDIFEGRKLWLRPGKLYLFGRTAAEPGQLAISDKTISRKHITIQVDNVPEGGGRNLRSRSAITIEDLDSKKGTLLNGVQIRGQKKTLSEDVNEIKLGLCPKVVCIHWQPVVLSFSFTSKELRADPWARLRDSLEQLDIKYSADYETATTHVVSKKRNTSKGLQALINGRHIVTDSFIDAIVEAATIPNEAEEGASSALEQDFEASWPNAIDHLPPRGEAPVDRPPEAYSPDGRRQEIFDGYTFVFYERKQYDNLLSAITAGKGKALLKEVTPGVTDIDDFIRYVKGVAGEKGLGSFEDGSEGKGVVVVRYMPKDENYEWYAQFLTAFAQRLDHRPIDQREFLEAILACDASMLRRPLEEASQPESTVPRGQQPADDSGDRMEVDQPSTEPQISQEPVAEQEAAKPPPRGRGRRAGRSRFKGFDFDDPEPVEESPPVEDPEPPKVAAASQDSLFVSQYREPNLPLEEEVPNTRVTRRSQRKRALSPLPEHDNSALMDEIAPRAAAAKRRRIESGQTPVPPPPEPAPEPRPDENEDMVPESPPEKAKKGQAVKGKGKKAKEGEDILELARQRREEAEAKAAAERMELEQLPDDGIDYATIRALHIVEECEVRFPDPGSNTRTREQDIADGRWDPRWNGRKNFKRFRKQGDAAGRPAARIIIGLEEVKPKEYGIGDDYWLEDESGGRRKKDSQRESQSQPQPQPQQQQPPSQGKSDSGTAKGKQQKVALRRTVLAVDSSDEEERNELESVAQQDQMTIIPDSEPSRSRAAKAAERANTTRRGQTQTQTQSQSQAISSLSTRGSSTNKRAAPAESSSTGGRAAKRPRKGFMAAPSDDDDDSDDSDDELKFRFGRRR</sequence>
<gene>
    <name evidence="10" type="ORF">MFIFM68171_07555</name>
</gene>
<dbReference type="InterPro" id="IPR043014">
    <property type="entry name" value="Nibrin_BRCT2_sf"/>
</dbReference>
<dbReference type="GeneID" id="98178298"/>
<feature type="compositionally biased region" description="Basic residues" evidence="8">
    <location>
        <begin position="478"/>
        <end position="487"/>
    </location>
</feature>
<reference evidence="10 11" key="1">
    <citation type="submission" date="2024-09" db="EMBL/GenBank/DDBJ databases">
        <title>Itraconazole resistance in Madurella fahalii resulting from another homologue of gene encoding cytochrome P450 14-alpha sterol demethylase (CYP51).</title>
        <authorList>
            <person name="Yoshioka I."/>
            <person name="Fahal A.H."/>
            <person name="Kaneko S."/>
            <person name="Yaguchi T."/>
        </authorList>
    </citation>
    <scope>NUCLEOTIDE SEQUENCE [LARGE SCALE GENOMIC DNA]</scope>
    <source>
        <strain evidence="10 11">IFM 68171</strain>
    </source>
</reference>
<feature type="region of interest" description="Disordered" evidence="8">
    <location>
        <begin position="675"/>
        <end position="857"/>
    </location>
</feature>
<evidence type="ECO:0000256" key="6">
    <source>
        <dbReference type="ARBA" id="ARBA00023242"/>
    </source>
</evidence>
<dbReference type="SMART" id="SM00240">
    <property type="entry name" value="FHA"/>
    <property type="match status" value="1"/>
</dbReference>
<keyword evidence="4" id="KW-0227">DNA damage</keyword>
<dbReference type="Gene3D" id="3.40.50.10190">
    <property type="entry name" value="BRCT domain"/>
    <property type="match status" value="1"/>
</dbReference>
<feature type="compositionally biased region" description="Polar residues" evidence="8">
    <location>
        <begin position="804"/>
        <end position="820"/>
    </location>
</feature>
<name>A0ABQ0GHW0_9PEZI</name>
<feature type="compositionally biased region" description="Basic residues" evidence="8">
    <location>
        <begin position="412"/>
        <end position="424"/>
    </location>
</feature>
<organism evidence="10 11">
    <name type="scientific">Madurella fahalii</name>
    <dbReference type="NCBI Taxonomy" id="1157608"/>
    <lineage>
        <taxon>Eukaryota</taxon>
        <taxon>Fungi</taxon>
        <taxon>Dikarya</taxon>
        <taxon>Ascomycota</taxon>
        <taxon>Pezizomycotina</taxon>
        <taxon>Sordariomycetes</taxon>
        <taxon>Sordariomycetidae</taxon>
        <taxon>Sordariales</taxon>
        <taxon>Sordariales incertae sedis</taxon>
        <taxon>Madurella</taxon>
    </lineage>
</organism>
<evidence type="ECO:0000256" key="3">
    <source>
        <dbReference type="ARBA" id="ARBA00022454"/>
    </source>
</evidence>
<keyword evidence="5" id="KW-0234">DNA repair</keyword>
<feature type="compositionally biased region" description="Acidic residues" evidence="8">
    <location>
        <begin position="836"/>
        <end position="847"/>
    </location>
</feature>
<feature type="domain" description="FHA" evidence="9">
    <location>
        <begin position="22"/>
        <end position="85"/>
    </location>
</feature>
<dbReference type="PROSITE" id="PS50006">
    <property type="entry name" value="FHA_DOMAIN"/>
    <property type="match status" value="1"/>
</dbReference>
<dbReference type="SUPFAM" id="SSF49879">
    <property type="entry name" value="SMAD/FHA domain"/>
    <property type="match status" value="1"/>
</dbReference>
<dbReference type="Proteomes" id="UP001628179">
    <property type="component" value="Unassembled WGS sequence"/>
</dbReference>
<feature type="compositionally biased region" description="Basic and acidic residues" evidence="8">
    <location>
        <begin position="624"/>
        <end position="639"/>
    </location>
</feature>
<feature type="compositionally biased region" description="Basic residues" evidence="8">
    <location>
        <begin position="551"/>
        <end position="561"/>
    </location>
</feature>
<feature type="compositionally biased region" description="Basic and acidic residues" evidence="8">
    <location>
        <begin position="765"/>
        <end position="776"/>
    </location>
</feature>
<dbReference type="Pfam" id="PF00498">
    <property type="entry name" value="FHA"/>
    <property type="match status" value="1"/>
</dbReference>
<evidence type="ECO:0000256" key="4">
    <source>
        <dbReference type="ARBA" id="ARBA00022763"/>
    </source>
</evidence>
<feature type="compositionally biased region" description="Acidic residues" evidence="8">
    <location>
        <begin position="429"/>
        <end position="444"/>
    </location>
</feature>
<feature type="compositionally biased region" description="Polar residues" evidence="8">
    <location>
        <begin position="390"/>
        <end position="399"/>
    </location>
</feature>
<evidence type="ECO:0000256" key="1">
    <source>
        <dbReference type="ARBA" id="ARBA00004123"/>
    </source>
</evidence>
<protein>
    <recommendedName>
        <fullName evidence="9">FHA domain-containing protein</fullName>
    </recommendedName>
</protein>
<feature type="compositionally biased region" description="Low complexity" evidence="8">
    <location>
        <begin position="698"/>
        <end position="714"/>
    </location>
</feature>
<dbReference type="Gene3D" id="3.40.50.10980">
    <property type="entry name" value="Nibrin, BRCT2 domain"/>
    <property type="match status" value="1"/>
</dbReference>
<dbReference type="PANTHER" id="PTHR12162">
    <property type="entry name" value="NIBRIN-RELATED"/>
    <property type="match status" value="1"/>
</dbReference>
<dbReference type="Gene3D" id="2.60.200.20">
    <property type="match status" value="1"/>
</dbReference>
<evidence type="ECO:0000259" key="9">
    <source>
        <dbReference type="PROSITE" id="PS50006"/>
    </source>
</evidence>
<feature type="region of interest" description="Disordered" evidence="8">
    <location>
        <begin position="214"/>
        <end position="237"/>
    </location>
</feature>
<dbReference type="InterPro" id="IPR008984">
    <property type="entry name" value="SMAD_FHA_dom_sf"/>
</dbReference>
<evidence type="ECO:0000256" key="8">
    <source>
        <dbReference type="SAM" id="MobiDB-lite"/>
    </source>
</evidence>
<dbReference type="SUPFAM" id="SSF52113">
    <property type="entry name" value="BRCT domain"/>
    <property type="match status" value="1"/>
</dbReference>
<evidence type="ECO:0000256" key="2">
    <source>
        <dbReference type="ARBA" id="ARBA00004286"/>
    </source>
</evidence>
<evidence type="ECO:0000313" key="10">
    <source>
        <dbReference type="EMBL" id="GAB1317345.1"/>
    </source>
</evidence>
<proteinExistence type="inferred from homology"/>
<dbReference type="InterPro" id="IPR036420">
    <property type="entry name" value="BRCT_dom_sf"/>
</dbReference>
<keyword evidence="11" id="KW-1185">Reference proteome</keyword>
<keyword evidence="3" id="KW-0158">Chromosome</keyword>
<dbReference type="InterPro" id="IPR000253">
    <property type="entry name" value="FHA_dom"/>
</dbReference>